<dbReference type="EMBL" id="BAABLW010000007">
    <property type="protein sequence ID" value="GAA4924704.1"/>
    <property type="molecule type" value="Genomic_DNA"/>
</dbReference>
<organism evidence="2 3">
    <name type="scientific">Nesterenkonia rhizosphaerae</name>
    <dbReference type="NCBI Taxonomy" id="1348272"/>
    <lineage>
        <taxon>Bacteria</taxon>
        <taxon>Bacillati</taxon>
        <taxon>Actinomycetota</taxon>
        <taxon>Actinomycetes</taxon>
        <taxon>Micrococcales</taxon>
        <taxon>Micrococcaceae</taxon>
        <taxon>Nesterenkonia</taxon>
    </lineage>
</organism>
<dbReference type="Proteomes" id="UP001500368">
    <property type="component" value="Unassembled WGS sequence"/>
</dbReference>
<evidence type="ECO:0000313" key="3">
    <source>
        <dbReference type="Proteomes" id="UP001500368"/>
    </source>
</evidence>
<protein>
    <submittedName>
        <fullName evidence="2">Uncharacterized protein</fullName>
    </submittedName>
</protein>
<name>A0ABP9G3R1_9MICC</name>
<comment type="caution">
    <text evidence="2">The sequence shown here is derived from an EMBL/GenBank/DDBJ whole genome shotgun (WGS) entry which is preliminary data.</text>
</comment>
<sequence length="124" mass="13926">MRALAGGLIILGACVVVGLILIIVWHGMKDRDPTPASTKRRRLIKDRARELAQQHALGHGGELNLQELGAMNAAEHQLLVDTYRRHSEHVFAAQQRAEATTEQLESLRRRQHATRDALRELRGL</sequence>
<keyword evidence="1" id="KW-0472">Membrane</keyword>
<evidence type="ECO:0000313" key="2">
    <source>
        <dbReference type="EMBL" id="GAA4924704.1"/>
    </source>
</evidence>
<reference evidence="3" key="1">
    <citation type="journal article" date="2019" name="Int. J. Syst. Evol. Microbiol.">
        <title>The Global Catalogue of Microorganisms (GCM) 10K type strain sequencing project: providing services to taxonomists for standard genome sequencing and annotation.</title>
        <authorList>
            <consortium name="The Broad Institute Genomics Platform"/>
            <consortium name="The Broad Institute Genome Sequencing Center for Infectious Disease"/>
            <person name="Wu L."/>
            <person name="Ma J."/>
        </authorList>
    </citation>
    <scope>NUCLEOTIDE SEQUENCE [LARGE SCALE GENOMIC DNA]</scope>
    <source>
        <strain evidence="3">JCM 19129</strain>
    </source>
</reference>
<gene>
    <name evidence="2" type="ORF">GCM10025790_22460</name>
</gene>
<keyword evidence="1" id="KW-1133">Transmembrane helix</keyword>
<accession>A0ABP9G3R1</accession>
<evidence type="ECO:0000256" key="1">
    <source>
        <dbReference type="SAM" id="Phobius"/>
    </source>
</evidence>
<keyword evidence="1" id="KW-0812">Transmembrane</keyword>
<feature type="transmembrane region" description="Helical" evidence="1">
    <location>
        <begin position="6"/>
        <end position="25"/>
    </location>
</feature>
<keyword evidence="3" id="KW-1185">Reference proteome</keyword>
<proteinExistence type="predicted"/>
<dbReference type="RefSeq" id="WP_345478097.1">
    <property type="nucleotide sequence ID" value="NZ_BAABLW010000007.1"/>
</dbReference>